<organism evidence="2 3">
    <name type="scientific">Ruminiclostridium hungatei</name>
    <name type="common">Clostridium hungatei</name>
    <dbReference type="NCBI Taxonomy" id="48256"/>
    <lineage>
        <taxon>Bacteria</taxon>
        <taxon>Bacillati</taxon>
        <taxon>Bacillota</taxon>
        <taxon>Clostridia</taxon>
        <taxon>Eubacteriales</taxon>
        <taxon>Oscillospiraceae</taxon>
        <taxon>Ruminiclostridium</taxon>
    </lineage>
</organism>
<dbReference type="RefSeq" id="WP_080065361.1">
    <property type="nucleotide sequence ID" value="NZ_MZGX01000020.1"/>
</dbReference>
<evidence type="ECO:0000313" key="3">
    <source>
        <dbReference type="Proteomes" id="UP000191554"/>
    </source>
</evidence>
<accession>A0A1V4SGZ3</accession>
<evidence type="ECO:0000259" key="1">
    <source>
        <dbReference type="Pfam" id="PF13480"/>
    </source>
</evidence>
<feature type="domain" description="BioF2-like acetyltransferase" evidence="1">
    <location>
        <begin position="147"/>
        <end position="277"/>
    </location>
</feature>
<keyword evidence="3" id="KW-1185">Reference proteome</keyword>
<comment type="caution">
    <text evidence="2">The sequence shown here is derived from an EMBL/GenBank/DDBJ whole genome shotgun (WGS) entry which is preliminary data.</text>
</comment>
<gene>
    <name evidence="2" type="ORF">CLHUN_29090</name>
</gene>
<dbReference type="OrthoDB" id="2081508at2"/>
<dbReference type="InterPro" id="IPR016181">
    <property type="entry name" value="Acyl_CoA_acyltransferase"/>
</dbReference>
<dbReference type="Pfam" id="PF13480">
    <property type="entry name" value="Acetyltransf_6"/>
    <property type="match status" value="1"/>
</dbReference>
<protein>
    <recommendedName>
        <fullName evidence="1">BioF2-like acetyltransferase domain-containing protein</fullName>
    </recommendedName>
</protein>
<name>A0A1V4SGZ3_RUMHU</name>
<evidence type="ECO:0000313" key="2">
    <source>
        <dbReference type="EMBL" id="OPX43159.1"/>
    </source>
</evidence>
<sequence length="331" mass="37953">MIEIFNSAGDIPQEWDQLALEYFQTREFLIHAQEYNPCGQSYYVMKREGVIVAGAVVYTLAPDLLTYLKIKSPVKMRICGIPCSVSASGLLGKCAMELLPAIFERERGLKLFLNLDHKPESGQATGHTLPTIVVHTPFKAMQEYERAMRYEYRRRYKKARSVFRDVKTEVAGCGAFGEAEHRLYLNVLNRSKGKLETLSCAFFSKLPPAFRLTRFYAEGKLLGWHITLLYRRTMYFFLGGIEYSLNNEYETYFNILYDIIEKGIESGAEYVELGQTAEIPKLRTGGSIVEKYMLAQHSSPIFSKVIKLAGGILEYRCKFPRNRVFKEETDV</sequence>
<dbReference type="Proteomes" id="UP000191554">
    <property type="component" value="Unassembled WGS sequence"/>
</dbReference>
<reference evidence="2 3" key="1">
    <citation type="submission" date="2017-03" db="EMBL/GenBank/DDBJ databases">
        <title>Genome sequence of Clostridium hungatei DSM 14427.</title>
        <authorList>
            <person name="Poehlein A."/>
            <person name="Daniel R."/>
        </authorList>
    </citation>
    <scope>NUCLEOTIDE SEQUENCE [LARGE SCALE GENOMIC DNA]</scope>
    <source>
        <strain evidence="2 3">DSM 14427</strain>
    </source>
</reference>
<dbReference type="AlphaFoldDB" id="A0A1V4SGZ3"/>
<dbReference type="STRING" id="48256.CLHUN_29090"/>
<dbReference type="InterPro" id="IPR038740">
    <property type="entry name" value="BioF2-like_GNAT_dom"/>
</dbReference>
<dbReference type="SUPFAM" id="SSF55729">
    <property type="entry name" value="Acyl-CoA N-acyltransferases (Nat)"/>
    <property type="match status" value="1"/>
</dbReference>
<dbReference type="EMBL" id="MZGX01000020">
    <property type="protein sequence ID" value="OPX43159.1"/>
    <property type="molecule type" value="Genomic_DNA"/>
</dbReference>
<dbReference type="Gene3D" id="3.40.630.30">
    <property type="match status" value="1"/>
</dbReference>
<proteinExistence type="predicted"/>